<feature type="non-terminal residue" evidence="1">
    <location>
        <position position="1"/>
    </location>
</feature>
<reference evidence="1" key="1">
    <citation type="submission" date="2020-04" db="EMBL/GenBank/DDBJ databases">
        <authorList>
            <person name="Alioto T."/>
            <person name="Alioto T."/>
            <person name="Gomez Garrido J."/>
        </authorList>
    </citation>
    <scope>NUCLEOTIDE SEQUENCE</scope>
    <source>
        <strain evidence="1">A484AB</strain>
    </source>
</reference>
<keyword evidence="2" id="KW-1185">Reference proteome</keyword>
<accession>A0A6S7K642</accession>
<evidence type="ECO:0000313" key="1">
    <source>
        <dbReference type="EMBL" id="CAB4040996.1"/>
    </source>
</evidence>
<dbReference type="EMBL" id="CACRXK020027601">
    <property type="protein sequence ID" value="CAB4040996.1"/>
    <property type="molecule type" value="Genomic_DNA"/>
</dbReference>
<name>A0A6S7K642_PARCT</name>
<protein>
    <submittedName>
        <fullName evidence="1">Uncharacterized protein</fullName>
    </submittedName>
</protein>
<organism evidence="1 2">
    <name type="scientific">Paramuricea clavata</name>
    <name type="common">Red gorgonian</name>
    <name type="synonym">Violescent sea-whip</name>
    <dbReference type="NCBI Taxonomy" id="317549"/>
    <lineage>
        <taxon>Eukaryota</taxon>
        <taxon>Metazoa</taxon>
        <taxon>Cnidaria</taxon>
        <taxon>Anthozoa</taxon>
        <taxon>Octocorallia</taxon>
        <taxon>Malacalcyonacea</taxon>
        <taxon>Plexauridae</taxon>
        <taxon>Paramuricea</taxon>
    </lineage>
</organism>
<dbReference type="AlphaFoldDB" id="A0A6S7K642"/>
<proteinExistence type="predicted"/>
<gene>
    <name evidence="1" type="ORF">PACLA_8A013970</name>
</gene>
<sequence>GPQILAVLGKEILLLIVYPLTDHLNYGRSSTSSSSEVDEDISPNNVKFETDEAKFSLQPYLFEPTIKKGSSSSSDSESQADEE</sequence>
<feature type="non-terminal residue" evidence="1">
    <location>
        <position position="83"/>
    </location>
</feature>
<evidence type="ECO:0000313" key="2">
    <source>
        <dbReference type="Proteomes" id="UP001152795"/>
    </source>
</evidence>
<comment type="caution">
    <text evidence="1">The sequence shown here is derived from an EMBL/GenBank/DDBJ whole genome shotgun (WGS) entry which is preliminary data.</text>
</comment>
<dbReference type="Proteomes" id="UP001152795">
    <property type="component" value="Unassembled WGS sequence"/>
</dbReference>